<evidence type="ECO:0000313" key="7">
    <source>
        <dbReference type="Proteomes" id="UP000683360"/>
    </source>
</evidence>
<feature type="transmembrane region" description="Helical" evidence="5">
    <location>
        <begin position="104"/>
        <end position="122"/>
    </location>
</feature>
<dbReference type="AlphaFoldDB" id="A0A8S3SKV4"/>
<keyword evidence="4 5" id="KW-0472">Membrane</keyword>
<evidence type="ECO:0000313" key="6">
    <source>
        <dbReference type="EMBL" id="CAG2220814.1"/>
    </source>
</evidence>
<feature type="transmembrane region" description="Helical" evidence="5">
    <location>
        <begin position="192"/>
        <end position="212"/>
    </location>
</feature>
<feature type="transmembrane region" description="Helical" evidence="5">
    <location>
        <begin position="45"/>
        <end position="66"/>
    </location>
</feature>
<dbReference type="InterPro" id="IPR036259">
    <property type="entry name" value="MFS_trans_sf"/>
</dbReference>
<feature type="transmembrane region" description="Helical" evidence="5">
    <location>
        <begin position="164"/>
        <end position="186"/>
    </location>
</feature>
<dbReference type="PANTHER" id="PTHR24064">
    <property type="entry name" value="SOLUTE CARRIER FAMILY 22 MEMBER"/>
    <property type="match status" value="1"/>
</dbReference>
<comment type="caution">
    <text evidence="6">The sequence shown here is derived from an EMBL/GenBank/DDBJ whole genome shotgun (WGS) entry which is preliminary data.</text>
</comment>
<dbReference type="SUPFAM" id="SSF103473">
    <property type="entry name" value="MFS general substrate transporter"/>
    <property type="match status" value="1"/>
</dbReference>
<dbReference type="GO" id="GO:0016020">
    <property type="term" value="C:membrane"/>
    <property type="evidence" value="ECO:0007669"/>
    <property type="project" value="UniProtKB-SubCell"/>
</dbReference>
<keyword evidence="3 5" id="KW-1133">Transmembrane helix</keyword>
<dbReference type="EMBL" id="CAJPWZ010001673">
    <property type="protein sequence ID" value="CAG2220814.1"/>
    <property type="molecule type" value="Genomic_DNA"/>
</dbReference>
<dbReference type="Proteomes" id="UP000683360">
    <property type="component" value="Unassembled WGS sequence"/>
</dbReference>
<protein>
    <submittedName>
        <fullName evidence="6">Uncharacterized protein</fullName>
    </submittedName>
</protein>
<proteinExistence type="predicted"/>
<feature type="transmembrane region" description="Helical" evidence="5">
    <location>
        <begin position="72"/>
        <end position="92"/>
    </location>
</feature>
<reference evidence="6" key="1">
    <citation type="submission" date="2021-03" db="EMBL/GenBank/DDBJ databases">
        <authorList>
            <person name="Bekaert M."/>
        </authorList>
    </citation>
    <scope>NUCLEOTIDE SEQUENCE</scope>
</reference>
<evidence type="ECO:0000256" key="4">
    <source>
        <dbReference type="ARBA" id="ARBA00023136"/>
    </source>
</evidence>
<accession>A0A8S3SKV4</accession>
<evidence type="ECO:0000256" key="5">
    <source>
        <dbReference type="SAM" id="Phobius"/>
    </source>
</evidence>
<comment type="subcellular location">
    <subcellularLocation>
        <location evidence="1">Membrane</location>
        <topology evidence="1">Multi-pass membrane protein</topology>
    </subcellularLocation>
</comment>
<gene>
    <name evidence="6" type="ORF">MEDL_34306</name>
</gene>
<evidence type="ECO:0000256" key="2">
    <source>
        <dbReference type="ARBA" id="ARBA00022692"/>
    </source>
</evidence>
<dbReference type="OrthoDB" id="6142477at2759"/>
<name>A0A8S3SKV4_MYTED</name>
<dbReference type="Gene3D" id="1.20.1250.20">
    <property type="entry name" value="MFS general substrate transporter like domains"/>
    <property type="match status" value="1"/>
</dbReference>
<keyword evidence="7" id="KW-1185">Reference proteome</keyword>
<sequence length="252" mass="27748">MNNKKPPEYEKFHAEVIQVEDLVSEGKKYSILDIIDNPRLLKFTLLLMVAWFSCGYGAYGIFFGVGQLAGNIYINLILLNVVGFVQVTGWYFANCIGRKWTTSMFFVIGGCSGIVVGILQTLDIKDKAAFVTVFALISKSCVTTGWMSLMLLTAELYPTVVRNIGSGIHNATGGIGTMVAPMVIFASEKIPGLLYMVFAVLMFLSAFFVIFLPETNNQALEDTIDVDSNNSVSKKIKSVFIKPERKGYGSLN</sequence>
<organism evidence="6 7">
    <name type="scientific">Mytilus edulis</name>
    <name type="common">Blue mussel</name>
    <dbReference type="NCBI Taxonomy" id="6550"/>
    <lineage>
        <taxon>Eukaryota</taxon>
        <taxon>Metazoa</taxon>
        <taxon>Spiralia</taxon>
        <taxon>Lophotrochozoa</taxon>
        <taxon>Mollusca</taxon>
        <taxon>Bivalvia</taxon>
        <taxon>Autobranchia</taxon>
        <taxon>Pteriomorphia</taxon>
        <taxon>Mytilida</taxon>
        <taxon>Mytiloidea</taxon>
        <taxon>Mytilidae</taxon>
        <taxon>Mytilinae</taxon>
        <taxon>Mytilus</taxon>
    </lineage>
</organism>
<keyword evidence="2 5" id="KW-0812">Transmembrane</keyword>
<feature type="transmembrane region" description="Helical" evidence="5">
    <location>
        <begin position="128"/>
        <end position="152"/>
    </location>
</feature>
<evidence type="ECO:0000256" key="1">
    <source>
        <dbReference type="ARBA" id="ARBA00004141"/>
    </source>
</evidence>
<evidence type="ECO:0000256" key="3">
    <source>
        <dbReference type="ARBA" id="ARBA00022989"/>
    </source>
</evidence>